<gene>
    <name evidence="2" type="ORF">RF55_7870</name>
</gene>
<dbReference type="PaxDb" id="67767-A0A0J7NI52"/>
<proteinExistence type="predicted"/>
<feature type="compositionally biased region" description="Low complexity" evidence="1">
    <location>
        <begin position="138"/>
        <end position="150"/>
    </location>
</feature>
<dbReference type="EMBL" id="LBMM01004678">
    <property type="protein sequence ID" value="KMQ92180.1"/>
    <property type="molecule type" value="Genomic_DNA"/>
</dbReference>
<protein>
    <submittedName>
        <fullName evidence="2">Circumsporozoite protein</fullName>
    </submittedName>
</protein>
<feature type="compositionally biased region" description="Basic and acidic residues" evidence="1">
    <location>
        <begin position="81"/>
        <end position="95"/>
    </location>
</feature>
<sequence length="269" mass="28659">MLKSYCLRFFMCHGLSSPSPGALRQRSGASSPSPGALRQRFGASSPSPGALRQRSGASSPSPGAIRLITGALPPLPGAKRPRSDDKRPRSGDKRPGSWAKHLAPGTTLPRPNTGALPPNKRPKATPPAIAASTPYVPPASTGTATRGGAPTPVPDTTYSEPELDLHPSSPIILSSADESPTRPRTPRIRSVVSVPWRLPPWALPQQCTVGTQTDEVPVATANSQGTQTNEGPAKTSHDQWTQTRKRGGQRKYVPLDYLTRTNVKYCKNM</sequence>
<dbReference type="AlphaFoldDB" id="A0A0J7NI52"/>
<name>A0A0J7NI52_LASNI</name>
<evidence type="ECO:0000313" key="3">
    <source>
        <dbReference type="Proteomes" id="UP000036403"/>
    </source>
</evidence>
<evidence type="ECO:0000256" key="1">
    <source>
        <dbReference type="SAM" id="MobiDB-lite"/>
    </source>
</evidence>
<organism evidence="2 3">
    <name type="scientific">Lasius niger</name>
    <name type="common">Black garden ant</name>
    <dbReference type="NCBI Taxonomy" id="67767"/>
    <lineage>
        <taxon>Eukaryota</taxon>
        <taxon>Metazoa</taxon>
        <taxon>Ecdysozoa</taxon>
        <taxon>Arthropoda</taxon>
        <taxon>Hexapoda</taxon>
        <taxon>Insecta</taxon>
        <taxon>Pterygota</taxon>
        <taxon>Neoptera</taxon>
        <taxon>Endopterygota</taxon>
        <taxon>Hymenoptera</taxon>
        <taxon>Apocrita</taxon>
        <taxon>Aculeata</taxon>
        <taxon>Formicoidea</taxon>
        <taxon>Formicidae</taxon>
        <taxon>Formicinae</taxon>
        <taxon>Lasius</taxon>
        <taxon>Lasius</taxon>
    </lineage>
</organism>
<keyword evidence="3" id="KW-1185">Reference proteome</keyword>
<accession>A0A0J7NI52</accession>
<feature type="region of interest" description="Disordered" evidence="1">
    <location>
        <begin position="222"/>
        <end position="248"/>
    </location>
</feature>
<feature type="region of interest" description="Disordered" evidence="1">
    <location>
        <begin position="16"/>
        <end position="186"/>
    </location>
</feature>
<reference evidence="2 3" key="1">
    <citation type="submission" date="2015-04" db="EMBL/GenBank/DDBJ databases">
        <title>Lasius niger genome sequencing.</title>
        <authorList>
            <person name="Konorov E.A."/>
            <person name="Nikitin M.A."/>
            <person name="Kirill M.V."/>
            <person name="Chang P."/>
        </authorList>
    </citation>
    <scope>NUCLEOTIDE SEQUENCE [LARGE SCALE GENOMIC DNA]</scope>
    <source>
        <tissue evidence="2">Whole</tissue>
    </source>
</reference>
<dbReference type="Proteomes" id="UP000036403">
    <property type="component" value="Unassembled WGS sequence"/>
</dbReference>
<evidence type="ECO:0000313" key="2">
    <source>
        <dbReference type="EMBL" id="KMQ92180.1"/>
    </source>
</evidence>
<comment type="caution">
    <text evidence="2">The sequence shown here is derived from an EMBL/GenBank/DDBJ whole genome shotgun (WGS) entry which is preliminary data.</text>
</comment>